<dbReference type="GO" id="GO:0016747">
    <property type="term" value="F:acyltransferase activity, transferring groups other than amino-acyl groups"/>
    <property type="evidence" value="ECO:0007669"/>
    <property type="project" value="InterPro"/>
</dbReference>
<dbReference type="CDD" id="cd04301">
    <property type="entry name" value="NAT_SF"/>
    <property type="match status" value="1"/>
</dbReference>
<evidence type="ECO:0000313" key="3">
    <source>
        <dbReference type="Proteomes" id="UP000267900"/>
    </source>
</evidence>
<dbReference type="InterPro" id="IPR016181">
    <property type="entry name" value="Acyl_CoA_acyltransferase"/>
</dbReference>
<keyword evidence="3" id="KW-1185">Reference proteome</keyword>
<protein>
    <submittedName>
        <fullName evidence="2">GNAT family N-acetyltransferase</fullName>
    </submittedName>
</protein>
<dbReference type="SUPFAM" id="SSF55729">
    <property type="entry name" value="Acyl-CoA N-acyltransferases (Nat)"/>
    <property type="match status" value="1"/>
</dbReference>
<dbReference type="InterPro" id="IPR000182">
    <property type="entry name" value="GNAT_dom"/>
</dbReference>
<keyword evidence="2" id="KW-0808">Transferase</keyword>
<dbReference type="Gene3D" id="3.40.630.30">
    <property type="match status" value="1"/>
</dbReference>
<dbReference type="OrthoDB" id="3771710at2"/>
<dbReference type="PROSITE" id="PS51186">
    <property type="entry name" value="GNAT"/>
    <property type="match status" value="1"/>
</dbReference>
<accession>A0A3Q9G147</accession>
<dbReference type="Pfam" id="PF12746">
    <property type="entry name" value="GNAT_acetyltran"/>
    <property type="match status" value="1"/>
</dbReference>
<name>A0A3Q9G147_STRLT</name>
<evidence type="ECO:0000313" key="2">
    <source>
        <dbReference type="EMBL" id="AZQ75263.1"/>
    </source>
</evidence>
<dbReference type="Proteomes" id="UP000267900">
    <property type="component" value="Chromosome"/>
</dbReference>
<proteinExistence type="predicted"/>
<organism evidence="2 3">
    <name type="scientific">Streptomyces luteoverticillatus</name>
    <name type="common">Streptoverticillium luteoverticillatus</name>
    <dbReference type="NCBI Taxonomy" id="66425"/>
    <lineage>
        <taxon>Bacteria</taxon>
        <taxon>Bacillati</taxon>
        <taxon>Actinomycetota</taxon>
        <taxon>Actinomycetes</taxon>
        <taxon>Kitasatosporales</taxon>
        <taxon>Streptomycetaceae</taxon>
        <taxon>Streptomyces</taxon>
    </lineage>
</organism>
<dbReference type="AlphaFoldDB" id="A0A3Q9G147"/>
<evidence type="ECO:0000259" key="1">
    <source>
        <dbReference type="PROSITE" id="PS51186"/>
    </source>
</evidence>
<dbReference type="InterPro" id="IPR027365">
    <property type="entry name" value="GNAT_acetyltra_YdfB-like"/>
</dbReference>
<dbReference type="EMBL" id="CP034587">
    <property type="protein sequence ID" value="AZQ75263.1"/>
    <property type="molecule type" value="Genomic_DNA"/>
</dbReference>
<gene>
    <name evidence="2" type="ORF">EKH77_32625</name>
</gene>
<sequence length="273" mass="28663">MESPDGEPMSAAPPVPASDQARLVEVATADLPRLVSLFDTDYPNLAFVHAVIDGAIPGRAWAHFRNGAPVTCLVATTAPFCLAAGAMTPAFFAEAKVLLAGHGDVQLVHPPGPETSAWAKQAGFTAGRRLHFTHAHSDFIAPSPAVPDGYELVRIDTETFSGLDSPMARSIFGTSAQYAEHAVGFALVKDGRVAADAHGVIGGGLIELGIHTHPDHRRKGLAFVVLAAASRWGGEQGLRSVMTCHADKAPSIALARKLGLTEEFSYSIAKVIC</sequence>
<reference evidence="2 3" key="1">
    <citation type="submission" date="2018-12" db="EMBL/GenBank/DDBJ databases">
        <title>The whole draft genome of Streptomyce luteoverticillatus CGMCC 15060.</title>
        <authorList>
            <person name="Feng Z."/>
            <person name="Chen G."/>
            <person name="Zhang J."/>
            <person name="Zhu H."/>
            <person name="Yu X."/>
            <person name="Zhang W."/>
            <person name="Zhang X."/>
        </authorList>
    </citation>
    <scope>NUCLEOTIDE SEQUENCE [LARGE SCALE GENOMIC DNA]</scope>
    <source>
        <strain evidence="2 3">CGMCC 15060</strain>
    </source>
</reference>
<feature type="domain" description="N-acetyltransferase" evidence="1">
    <location>
        <begin position="137"/>
        <end position="273"/>
    </location>
</feature>